<dbReference type="OrthoDB" id="10002959at2759"/>
<sequence>MTFQITLHVAVTILLNIAGCLCQSDVCGQAPSNTKIVGGADATEGSWPWQASIQTAGSHFCGGSLINKDWVLSAAHCFQSTTASNIKVYFGLQTLSGSNPNAISMTVTQIINHPGYTNSLKNNDIALLKLSSSVTFNVYIRPVCLAADGSTFGVGTKSWVTGWGLLKFEDTQLPNTLQEVQIPIVSNTDCNQAYQGSITSNMLCAAAGGKDSCQGDSGGPMVFQNATLWVQSGIVSFGHKCAVAGYPGVYARVSQYQSWISSYISSDQLGFVYVNSTGSSSSYTLLSSVSHTFFIISLIFSLYLFV</sequence>
<dbReference type="PROSITE" id="PS00135">
    <property type="entry name" value="TRYPSIN_SER"/>
    <property type="match status" value="1"/>
</dbReference>
<dbReference type="SUPFAM" id="SSF50494">
    <property type="entry name" value="Trypsin-like serine proteases"/>
    <property type="match status" value="1"/>
</dbReference>
<dbReference type="InterPro" id="IPR018114">
    <property type="entry name" value="TRYPSIN_HIS"/>
</dbReference>
<dbReference type="InterPro" id="IPR043504">
    <property type="entry name" value="Peptidase_S1_PA_chymotrypsin"/>
</dbReference>
<evidence type="ECO:0000256" key="8">
    <source>
        <dbReference type="SAM" id="SignalP"/>
    </source>
</evidence>
<evidence type="ECO:0000313" key="10">
    <source>
        <dbReference type="EMBL" id="KAI7803462.1"/>
    </source>
</evidence>
<feature type="chain" id="PRO_5040719971" description="Peptidase S1 domain-containing protein" evidence="8">
    <location>
        <begin position="23"/>
        <end position="306"/>
    </location>
</feature>
<keyword evidence="5" id="KW-1015">Disulfide bond</keyword>
<dbReference type="Pfam" id="PF00089">
    <property type="entry name" value="Trypsin"/>
    <property type="match status" value="1"/>
</dbReference>
<dbReference type="PANTHER" id="PTHR24252">
    <property type="entry name" value="ACROSIN-RELATED"/>
    <property type="match status" value="1"/>
</dbReference>
<keyword evidence="4 6" id="KW-0720">Serine protease</keyword>
<evidence type="ECO:0000256" key="2">
    <source>
        <dbReference type="ARBA" id="ARBA00022729"/>
    </source>
</evidence>
<evidence type="ECO:0000256" key="4">
    <source>
        <dbReference type="ARBA" id="ARBA00022825"/>
    </source>
</evidence>
<keyword evidence="11" id="KW-1185">Reference proteome</keyword>
<evidence type="ECO:0000256" key="5">
    <source>
        <dbReference type="ARBA" id="ARBA00023157"/>
    </source>
</evidence>
<keyword evidence="2 8" id="KW-0732">Signal</keyword>
<evidence type="ECO:0000256" key="6">
    <source>
        <dbReference type="RuleBase" id="RU363034"/>
    </source>
</evidence>
<dbReference type="EMBL" id="JAFHDT010000011">
    <property type="protein sequence ID" value="KAI7803462.1"/>
    <property type="molecule type" value="Genomic_DNA"/>
</dbReference>
<reference evidence="10" key="1">
    <citation type="submission" date="2021-02" db="EMBL/GenBank/DDBJ databases">
        <title>Comparative genomics reveals that relaxation of natural selection precedes convergent phenotypic evolution of cavefish.</title>
        <authorList>
            <person name="Peng Z."/>
        </authorList>
    </citation>
    <scope>NUCLEOTIDE SEQUENCE</scope>
    <source>
        <tissue evidence="10">Muscle</tissue>
    </source>
</reference>
<dbReference type="InterPro" id="IPR009003">
    <property type="entry name" value="Peptidase_S1_PA"/>
</dbReference>
<feature type="transmembrane region" description="Helical" evidence="7">
    <location>
        <begin position="283"/>
        <end position="305"/>
    </location>
</feature>
<evidence type="ECO:0000256" key="7">
    <source>
        <dbReference type="SAM" id="Phobius"/>
    </source>
</evidence>
<dbReference type="GO" id="GO:0006508">
    <property type="term" value="P:proteolysis"/>
    <property type="evidence" value="ECO:0007669"/>
    <property type="project" value="UniProtKB-KW"/>
</dbReference>
<evidence type="ECO:0000256" key="3">
    <source>
        <dbReference type="ARBA" id="ARBA00022801"/>
    </source>
</evidence>
<feature type="signal peptide" evidence="8">
    <location>
        <begin position="1"/>
        <end position="22"/>
    </location>
</feature>
<evidence type="ECO:0000256" key="1">
    <source>
        <dbReference type="ARBA" id="ARBA00022670"/>
    </source>
</evidence>
<dbReference type="SMART" id="SM00020">
    <property type="entry name" value="Tryp_SPc"/>
    <property type="match status" value="1"/>
</dbReference>
<proteinExistence type="predicted"/>
<name>A0A9W7WIV4_TRIRA</name>
<dbReference type="Proteomes" id="UP001059041">
    <property type="component" value="Linkage Group LG11"/>
</dbReference>
<keyword evidence="7" id="KW-0472">Membrane</keyword>
<accession>A0A9W7WIV4</accession>
<dbReference type="InterPro" id="IPR001314">
    <property type="entry name" value="Peptidase_S1A"/>
</dbReference>
<dbReference type="AlphaFoldDB" id="A0A9W7WIV4"/>
<evidence type="ECO:0000259" key="9">
    <source>
        <dbReference type="PROSITE" id="PS50240"/>
    </source>
</evidence>
<dbReference type="Gene3D" id="2.40.10.10">
    <property type="entry name" value="Trypsin-like serine proteases"/>
    <property type="match status" value="1"/>
</dbReference>
<keyword evidence="3 6" id="KW-0378">Hydrolase</keyword>
<dbReference type="InterPro" id="IPR001254">
    <property type="entry name" value="Trypsin_dom"/>
</dbReference>
<feature type="domain" description="Peptidase S1" evidence="9">
    <location>
        <begin position="36"/>
        <end position="265"/>
    </location>
</feature>
<gene>
    <name evidence="10" type="ORF">IRJ41_007231</name>
</gene>
<protein>
    <recommendedName>
        <fullName evidence="9">Peptidase S1 domain-containing protein</fullName>
    </recommendedName>
</protein>
<dbReference type="GO" id="GO:0004252">
    <property type="term" value="F:serine-type endopeptidase activity"/>
    <property type="evidence" value="ECO:0007669"/>
    <property type="project" value="InterPro"/>
</dbReference>
<dbReference type="PRINTS" id="PR00722">
    <property type="entry name" value="CHYMOTRYPSIN"/>
</dbReference>
<dbReference type="PANTHER" id="PTHR24252:SF7">
    <property type="entry name" value="HYALIN"/>
    <property type="match status" value="1"/>
</dbReference>
<dbReference type="PROSITE" id="PS50240">
    <property type="entry name" value="TRYPSIN_DOM"/>
    <property type="match status" value="1"/>
</dbReference>
<dbReference type="FunFam" id="2.40.10.10:FF:000024">
    <property type="entry name" value="Serine protease 53"/>
    <property type="match status" value="1"/>
</dbReference>
<keyword evidence="7" id="KW-0812">Transmembrane</keyword>
<evidence type="ECO:0000313" key="11">
    <source>
        <dbReference type="Proteomes" id="UP001059041"/>
    </source>
</evidence>
<dbReference type="PROSITE" id="PS00134">
    <property type="entry name" value="TRYPSIN_HIS"/>
    <property type="match status" value="1"/>
</dbReference>
<dbReference type="InterPro" id="IPR033116">
    <property type="entry name" value="TRYPSIN_SER"/>
</dbReference>
<organism evidence="10 11">
    <name type="scientific">Triplophysa rosa</name>
    <name type="common">Cave loach</name>
    <dbReference type="NCBI Taxonomy" id="992332"/>
    <lineage>
        <taxon>Eukaryota</taxon>
        <taxon>Metazoa</taxon>
        <taxon>Chordata</taxon>
        <taxon>Craniata</taxon>
        <taxon>Vertebrata</taxon>
        <taxon>Euteleostomi</taxon>
        <taxon>Actinopterygii</taxon>
        <taxon>Neopterygii</taxon>
        <taxon>Teleostei</taxon>
        <taxon>Ostariophysi</taxon>
        <taxon>Cypriniformes</taxon>
        <taxon>Nemacheilidae</taxon>
        <taxon>Triplophysa</taxon>
    </lineage>
</organism>
<keyword evidence="1 6" id="KW-0645">Protease</keyword>
<dbReference type="CDD" id="cd00190">
    <property type="entry name" value="Tryp_SPc"/>
    <property type="match status" value="1"/>
</dbReference>
<keyword evidence="7" id="KW-1133">Transmembrane helix</keyword>
<comment type="caution">
    <text evidence="10">The sequence shown here is derived from an EMBL/GenBank/DDBJ whole genome shotgun (WGS) entry which is preliminary data.</text>
</comment>